<keyword evidence="4" id="KW-1003">Cell membrane</keyword>
<evidence type="ECO:0000313" key="9">
    <source>
        <dbReference type="EMBL" id="SJZ52865.1"/>
    </source>
</evidence>
<dbReference type="GO" id="GO:0005886">
    <property type="term" value="C:plasma membrane"/>
    <property type="evidence" value="ECO:0007669"/>
    <property type="project" value="UniProtKB-SubCell"/>
</dbReference>
<reference evidence="10" key="1">
    <citation type="submission" date="2017-02" db="EMBL/GenBank/DDBJ databases">
        <authorList>
            <person name="Varghese N."/>
            <person name="Submissions S."/>
        </authorList>
    </citation>
    <scope>NUCLEOTIDE SEQUENCE [LARGE SCALE GENOMIC DNA]</scope>
    <source>
        <strain evidence="10">ATCC BAA-73</strain>
    </source>
</reference>
<keyword evidence="5 8" id="KW-0812">Transmembrane</keyword>
<feature type="transmembrane region" description="Helical" evidence="8">
    <location>
        <begin position="268"/>
        <end position="293"/>
    </location>
</feature>
<comment type="similarity">
    <text evidence="2">Belongs to the autoinducer-2 exporter (AI-2E) (TC 2.A.86) family.</text>
</comment>
<evidence type="ECO:0000256" key="3">
    <source>
        <dbReference type="ARBA" id="ARBA00022448"/>
    </source>
</evidence>
<dbReference type="OrthoDB" id="9793390at2"/>
<keyword evidence="6 8" id="KW-1133">Transmembrane helix</keyword>
<evidence type="ECO:0000256" key="4">
    <source>
        <dbReference type="ARBA" id="ARBA00022475"/>
    </source>
</evidence>
<keyword evidence="3" id="KW-0813">Transport</keyword>
<evidence type="ECO:0000256" key="2">
    <source>
        <dbReference type="ARBA" id="ARBA00009773"/>
    </source>
</evidence>
<dbReference type="PANTHER" id="PTHR21716:SF53">
    <property type="entry name" value="PERMEASE PERM-RELATED"/>
    <property type="match status" value="1"/>
</dbReference>
<organism evidence="9 10">
    <name type="scientific">Selenihalanaerobacter shriftii</name>
    <dbReference type="NCBI Taxonomy" id="142842"/>
    <lineage>
        <taxon>Bacteria</taxon>
        <taxon>Bacillati</taxon>
        <taxon>Bacillota</taxon>
        <taxon>Clostridia</taxon>
        <taxon>Halanaerobiales</taxon>
        <taxon>Halobacteroidaceae</taxon>
        <taxon>Selenihalanaerobacter</taxon>
    </lineage>
</organism>
<dbReference type="PANTHER" id="PTHR21716">
    <property type="entry name" value="TRANSMEMBRANE PROTEIN"/>
    <property type="match status" value="1"/>
</dbReference>
<evidence type="ECO:0000256" key="5">
    <source>
        <dbReference type="ARBA" id="ARBA00022692"/>
    </source>
</evidence>
<dbReference type="STRING" id="142842.SAMN02745118_01094"/>
<feature type="transmembrane region" description="Helical" evidence="8">
    <location>
        <begin position="243"/>
        <end position="261"/>
    </location>
</feature>
<dbReference type="AlphaFoldDB" id="A0A1T4LDR0"/>
<keyword evidence="10" id="KW-1185">Reference proteome</keyword>
<dbReference type="Pfam" id="PF01594">
    <property type="entry name" value="AI-2E_transport"/>
    <property type="match status" value="1"/>
</dbReference>
<evidence type="ECO:0000256" key="1">
    <source>
        <dbReference type="ARBA" id="ARBA00004651"/>
    </source>
</evidence>
<comment type="subcellular location">
    <subcellularLocation>
        <location evidence="1">Cell membrane</location>
        <topology evidence="1">Multi-pass membrane protein</topology>
    </subcellularLocation>
</comment>
<feature type="transmembrane region" description="Helical" evidence="8">
    <location>
        <begin position="12"/>
        <end position="30"/>
    </location>
</feature>
<protein>
    <submittedName>
        <fullName evidence="9">Predicted PurR-regulated permease PerM</fullName>
    </submittedName>
</protein>
<feature type="transmembrane region" description="Helical" evidence="8">
    <location>
        <begin position="70"/>
        <end position="95"/>
    </location>
</feature>
<feature type="transmembrane region" description="Helical" evidence="8">
    <location>
        <begin position="313"/>
        <end position="340"/>
    </location>
</feature>
<dbReference type="InterPro" id="IPR002549">
    <property type="entry name" value="AI-2E-like"/>
</dbReference>
<evidence type="ECO:0000256" key="6">
    <source>
        <dbReference type="ARBA" id="ARBA00022989"/>
    </source>
</evidence>
<evidence type="ECO:0000256" key="8">
    <source>
        <dbReference type="SAM" id="Phobius"/>
    </source>
</evidence>
<feature type="transmembrane region" description="Helical" evidence="8">
    <location>
        <begin position="213"/>
        <end position="237"/>
    </location>
</feature>
<feature type="transmembrane region" description="Helical" evidence="8">
    <location>
        <begin position="155"/>
        <end position="180"/>
    </location>
</feature>
<feature type="transmembrane region" description="Helical" evidence="8">
    <location>
        <begin position="36"/>
        <end position="58"/>
    </location>
</feature>
<dbReference type="Proteomes" id="UP000190625">
    <property type="component" value="Unassembled WGS sequence"/>
</dbReference>
<dbReference type="GO" id="GO:0055085">
    <property type="term" value="P:transmembrane transport"/>
    <property type="evidence" value="ECO:0007669"/>
    <property type="project" value="TreeGrafter"/>
</dbReference>
<evidence type="ECO:0000313" key="10">
    <source>
        <dbReference type="Proteomes" id="UP000190625"/>
    </source>
</evidence>
<proteinExistence type="inferred from homology"/>
<evidence type="ECO:0000256" key="7">
    <source>
        <dbReference type="ARBA" id="ARBA00023136"/>
    </source>
</evidence>
<accession>A0A1T4LDR0</accession>
<dbReference type="EMBL" id="FUWM01000008">
    <property type="protein sequence ID" value="SJZ52865.1"/>
    <property type="molecule type" value="Genomic_DNA"/>
</dbReference>
<keyword evidence="7 8" id="KW-0472">Membrane</keyword>
<name>A0A1T4LDR0_9FIRM</name>
<gene>
    <name evidence="9" type="ORF">SAMN02745118_01094</name>
</gene>
<sequence length="354" mass="39965">MFKGKFFKTAYAVILILVIILLLGQIPYVMKPLSTVLSIIIFPLLLGGFLYYLLRPLVRFFVNKVNNKTIAIIITFLIVIAFWAFVIYFGGSIIYSEVKELFNYFSFNYETTKQSISQIINFSNEHFRFLKDLNLQKRLLNFVKGLLSEMSNYNFMGTFSSLSNLATIIVLIPFVVFYFLKDDDKIHDFLLSALPSKNQHKLERTLQEIDQILSAYISSQLIVALILGVLMFIGYLIIGLPNVLGLALIAMVTSFIPILGPSLGILPALLIALTTSLLMVIKVLVVLSITQYLEGNLIRPLVQGEKLNIHPLVVLFLIIISILLFGILGALFAVPIYAVIRIVIKNRAQFTEEV</sequence>
<dbReference type="RefSeq" id="WP_078809587.1">
    <property type="nucleotide sequence ID" value="NZ_FUWM01000008.1"/>
</dbReference>